<organism evidence="2 3">
    <name type="scientific">Mycolicibacterium litorale</name>
    <dbReference type="NCBI Taxonomy" id="758802"/>
    <lineage>
        <taxon>Bacteria</taxon>
        <taxon>Bacillati</taxon>
        <taxon>Actinomycetota</taxon>
        <taxon>Actinomycetes</taxon>
        <taxon>Mycobacteriales</taxon>
        <taxon>Mycobacteriaceae</taxon>
        <taxon>Mycolicibacterium</taxon>
    </lineage>
</organism>
<feature type="binding site" evidence="1">
    <location>
        <position position="289"/>
    </location>
    <ligand>
        <name>Mg(2+)</name>
        <dbReference type="ChEBI" id="CHEBI:18420"/>
        <label>2</label>
    </ligand>
</feature>
<feature type="binding site" evidence="1">
    <location>
        <position position="287"/>
    </location>
    <ligand>
        <name>Mg(2+)</name>
        <dbReference type="ChEBI" id="CHEBI:18420"/>
        <label>2</label>
    </ligand>
</feature>
<dbReference type="GO" id="GO:0005524">
    <property type="term" value="F:ATP binding"/>
    <property type="evidence" value="ECO:0007669"/>
    <property type="project" value="UniProtKB-KW"/>
</dbReference>
<feature type="binding site" evidence="1">
    <location>
        <position position="107"/>
    </location>
    <ligand>
        <name>ATP</name>
        <dbReference type="ChEBI" id="CHEBI:30616"/>
    </ligand>
</feature>
<feature type="binding site" evidence="1">
    <location>
        <position position="270"/>
    </location>
    <ligand>
        <name>D-glucosamine</name>
        <dbReference type="ChEBI" id="CHEBI:58723"/>
    </ligand>
</feature>
<keyword evidence="1" id="KW-0418">Kinase</keyword>
<comment type="subunit">
    <text evidence="1">Monomer.</text>
</comment>
<gene>
    <name evidence="2" type="ORF">NIIDNTM18_28460</name>
</gene>
<dbReference type="HAMAP" id="MF_02218">
    <property type="entry name" value="GlcN_kinase"/>
    <property type="match status" value="1"/>
</dbReference>
<dbReference type="GO" id="GO:0000287">
    <property type="term" value="F:magnesium ion binding"/>
    <property type="evidence" value="ECO:0007669"/>
    <property type="project" value="UniProtKB-UniRule"/>
</dbReference>
<keyword evidence="1" id="KW-0119">Carbohydrate metabolism</keyword>
<dbReference type="RefSeq" id="WP_185291594.1">
    <property type="nucleotide sequence ID" value="NZ_AP023287.1"/>
</dbReference>
<reference evidence="2 3" key="1">
    <citation type="submission" date="2020-07" db="EMBL/GenBank/DDBJ databases">
        <title>Complete genome sequence of Mycolicibacterium litorale like strain isolated from cardiac implantable electronic device infection.</title>
        <authorList>
            <person name="Fukano H."/>
            <person name="Miyama H."/>
            <person name="Hoshino Y."/>
        </authorList>
    </citation>
    <scope>NUCLEOTIDE SEQUENCE [LARGE SCALE GENOMIC DNA]</scope>
    <source>
        <strain evidence="2 3">NIIDNTM18</strain>
    </source>
</reference>
<feature type="binding site" evidence="1">
    <location>
        <position position="275"/>
    </location>
    <ligand>
        <name>Mg(2+)</name>
        <dbReference type="ChEBI" id="CHEBI:18420"/>
        <label>1</label>
    </ligand>
</feature>
<proteinExistence type="inferred from homology"/>
<dbReference type="SUPFAM" id="SSF56112">
    <property type="entry name" value="Protein kinase-like (PK-like)"/>
    <property type="match status" value="1"/>
</dbReference>
<evidence type="ECO:0000256" key="1">
    <source>
        <dbReference type="HAMAP-Rule" id="MF_02218"/>
    </source>
</evidence>
<keyword evidence="1" id="KW-0479">Metal-binding</keyword>
<feature type="binding site" evidence="1">
    <location>
        <begin position="158"/>
        <end position="160"/>
    </location>
    <ligand>
        <name>ATP</name>
        <dbReference type="ChEBI" id="CHEBI:30616"/>
    </ligand>
</feature>
<dbReference type="InterPro" id="IPR011009">
    <property type="entry name" value="Kinase-like_dom_sf"/>
</dbReference>
<dbReference type="InterPro" id="IPR043674">
    <property type="entry name" value="GlcN_kinase"/>
</dbReference>
<dbReference type="Proteomes" id="UP000515734">
    <property type="component" value="Chromosome"/>
</dbReference>
<dbReference type="EMBL" id="AP023287">
    <property type="protein sequence ID" value="BCI53568.1"/>
    <property type="molecule type" value="Genomic_DNA"/>
</dbReference>
<name>A0A6S6PBL2_9MYCO</name>
<comment type="cofactor">
    <cofactor evidence="1">
        <name>Mg(2+)</name>
        <dbReference type="ChEBI" id="CHEBI:18420"/>
    </cofactor>
    <text evidence="1">Binds 2 Mg(2+) ions per subunit.</text>
</comment>
<keyword evidence="1" id="KW-0460">Magnesium</keyword>
<feature type="short sequence motif" description="Substrate specificity determinant motif" evidence="1">
    <location>
        <begin position="374"/>
        <end position="389"/>
    </location>
</feature>
<evidence type="ECO:0000313" key="2">
    <source>
        <dbReference type="EMBL" id="BCI53568.1"/>
    </source>
</evidence>
<dbReference type="InterPro" id="IPR053634">
    <property type="entry name" value="Actino_Glucosamine_Kinase"/>
</dbReference>
<protein>
    <recommendedName>
        <fullName evidence="1">Glucosamine kinase</fullName>
        <shortName evidence="1">GlcN kinase</shortName>
        <shortName evidence="1">GlcNK</shortName>
        <ecNumber evidence="1">2.7.1.8</ecNumber>
    </recommendedName>
</protein>
<comment type="catalytic activity">
    <reaction evidence="1">
        <text>D-glucosamine + ATP = D-glucosamine 6-phosphate + ADP + H(+)</text>
        <dbReference type="Rhea" id="RHEA:10948"/>
        <dbReference type="ChEBI" id="CHEBI:15378"/>
        <dbReference type="ChEBI" id="CHEBI:30616"/>
        <dbReference type="ChEBI" id="CHEBI:58723"/>
        <dbReference type="ChEBI" id="CHEBI:58725"/>
        <dbReference type="ChEBI" id="CHEBI:456216"/>
        <dbReference type="EC" id="2.7.1.8"/>
    </reaction>
</comment>
<feature type="binding site" evidence="1">
    <location>
        <position position="165"/>
    </location>
    <ligand>
        <name>ATP</name>
        <dbReference type="ChEBI" id="CHEBI:30616"/>
    </ligand>
</feature>
<feature type="binding site" evidence="1">
    <location>
        <position position="378"/>
    </location>
    <ligand>
        <name>D-glucosamine</name>
        <dbReference type="ChEBI" id="CHEBI:58723"/>
    </ligand>
</feature>
<dbReference type="NCBIfam" id="NF041273">
    <property type="entry name" value="GlcN_kinase"/>
    <property type="match status" value="1"/>
</dbReference>
<keyword evidence="1" id="KW-0547">Nucleotide-binding</keyword>
<accession>A0A6S6PBL2</accession>
<dbReference type="GO" id="GO:0047931">
    <property type="term" value="F:glucosamine kinase activity"/>
    <property type="evidence" value="ECO:0007669"/>
    <property type="project" value="UniProtKB-UniRule"/>
</dbReference>
<dbReference type="GO" id="GO:0005975">
    <property type="term" value="P:carbohydrate metabolic process"/>
    <property type="evidence" value="ECO:0007669"/>
    <property type="project" value="UniProtKB-UniRule"/>
</dbReference>
<feature type="binding site" evidence="1">
    <location>
        <position position="287"/>
    </location>
    <ligand>
        <name>Mg(2+)</name>
        <dbReference type="ChEBI" id="CHEBI:18420"/>
        <label>1</label>
    </ligand>
</feature>
<evidence type="ECO:0000313" key="3">
    <source>
        <dbReference type="Proteomes" id="UP000515734"/>
    </source>
</evidence>
<sequence>MPSTSTHRDPLDLLRLGDRHGLAIVDRDGTLSAVPVVTDGDRWRRAEPGDGAAEALLQLLAGTPGRCARGRFEVVSWTSGPAPDSERPVTVDQTNESIIVGDLAVVKWATHLEPGPHPAPGRLAALTAAGFTAMPTPWGVVTWTPHDGAETLAATVTGYLPGAVDGWTWAVELFKDAARSGDHATVVDVCATLGTVVADLHALLATTVTTATRSDAQRWRDGAFQTLAAARELAGPANAQLLADHAEHIAAVLDRLSMLVGIPILDAHGDLHVGQVLRTGKLLVVTDFDGNPVLPPAERILPVPAAVDVAGILQSLSHVAIVAARRSELTPEHLAPVDAAARAALLDSYLHRLSDTGHADLHIEHALSALRLQQVLREIVYAGRHLPRWMYVPDAALPALLQETSR</sequence>
<comment type="similarity">
    <text evidence="1">Belongs to the actinobacterial glucosamine kinase family.</text>
</comment>
<dbReference type="EC" id="2.7.1.8" evidence="1"/>
<keyword evidence="1" id="KW-0067">ATP-binding</keyword>
<dbReference type="Gene3D" id="3.90.1200.10">
    <property type="match status" value="1"/>
</dbReference>
<keyword evidence="1" id="KW-0808">Transferase</keyword>
<dbReference type="AlphaFoldDB" id="A0A6S6PBL2"/>
<comment type="function">
    <text evidence="1">Catalyzes the ATP-dependent phosphorylation of D-glucosamine (GlcN) to D-glucosamine 6-phosphate. May be involved in the phosphorylation of acquired extracellular GlcN derived from the hydrolysis of chitosan, i.e., in the incorporation of exogenous GlcN into the bacterial GlcNAc metabolism.</text>
</comment>